<organism evidence="2 3">
    <name type="scientific">Cronartium quercuum f. sp. fusiforme G11</name>
    <dbReference type="NCBI Taxonomy" id="708437"/>
    <lineage>
        <taxon>Eukaryota</taxon>
        <taxon>Fungi</taxon>
        <taxon>Dikarya</taxon>
        <taxon>Basidiomycota</taxon>
        <taxon>Pucciniomycotina</taxon>
        <taxon>Pucciniomycetes</taxon>
        <taxon>Pucciniales</taxon>
        <taxon>Coleosporiaceae</taxon>
        <taxon>Cronartium</taxon>
    </lineage>
</organism>
<evidence type="ECO:0000313" key="3">
    <source>
        <dbReference type="Proteomes" id="UP000886653"/>
    </source>
</evidence>
<gene>
    <name evidence="2" type="ORF">CROQUDRAFT_95077</name>
</gene>
<evidence type="ECO:0000313" key="2">
    <source>
        <dbReference type="EMBL" id="KAG0144372.1"/>
    </source>
</evidence>
<name>A0A9P6NEZ2_9BASI</name>
<accession>A0A9P6NEZ2</accession>
<proteinExistence type="predicted"/>
<keyword evidence="3" id="KW-1185">Reference proteome</keyword>
<feature type="region of interest" description="Disordered" evidence="1">
    <location>
        <begin position="57"/>
        <end position="76"/>
    </location>
</feature>
<sequence length="76" mass="7972">MQFYNFGTVALFAGSTTVSAMPAPQKGITTAPVSALAEDLPIDGLFSLLDNGVIRTSPTTHELTPSDLGLPNQPLR</sequence>
<dbReference type="AlphaFoldDB" id="A0A9P6NEZ2"/>
<protein>
    <submittedName>
        <fullName evidence="2">Uncharacterized protein</fullName>
    </submittedName>
</protein>
<reference evidence="2" key="1">
    <citation type="submission" date="2013-11" db="EMBL/GenBank/DDBJ databases">
        <title>Genome sequence of the fusiform rust pathogen reveals effectors for host alternation and coevolution with pine.</title>
        <authorList>
            <consortium name="DOE Joint Genome Institute"/>
            <person name="Smith K."/>
            <person name="Pendleton A."/>
            <person name="Kubisiak T."/>
            <person name="Anderson C."/>
            <person name="Salamov A."/>
            <person name="Aerts A."/>
            <person name="Riley R."/>
            <person name="Clum A."/>
            <person name="Lindquist E."/>
            <person name="Ence D."/>
            <person name="Campbell M."/>
            <person name="Kronenberg Z."/>
            <person name="Feau N."/>
            <person name="Dhillon B."/>
            <person name="Hamelin R."/>
            <person name="Burleigh J."/>
            <person name="Smith J."/>
            <person name="Yandell M."/>
            <person name="Nelson C."/>
            <person name="Grigoriev I."/>
            <person name="Davis J."/>
        </authorList>
    </citation>
    <scope>NUCLEOTIDE SEQUENCE</scope>
    <source>
        <strain evidence="2">G11</strain>
    </source>
</reference>
<evidence type="ECO:0000256" key="1">
    <source>
        <dbReference type="SAM" id="MobiDB-lite"/>
    </source>
</evidence>
<dbReference type="OrthoDB" id="10427966at2759"/>
<dbReference type="Proteomes" id="UP000886653">
    <property type="component" value="Unassembled WGS sequence"/>
</dbReference>
<dbReference type="EMBL" id="MU167296">
    <property type="protein sequence ID" value="KAG0144372.1"/>
    <property type="molecule type" value="Genomic_DNA"/>
</dbReference>
<comment type="caution">
    <text evidence="2">The sequence shown here is derived from an EMBL/GenBank/DDBJ whole genome shotgun (WGS) entry which is preliminary data.</text>
</comment>